<dbReference type="Proteomes" id="UP000740926">
    <property type="component" value="Unassembled WGS sequence"/>
</dbReference>
<evidence type="ECO:0000313" key="3">
    <source>
        <dbReference type="Proteomes" id="UP000740926"/>
    </source>
</evidence>
<sequence>MRPCARSTHHRLPARSNEGPSRKECIFTWRAASQLEACSVRYRDSGSRANTSVPMGSAGGYMGDPFRIAVDWPAARFPASAN</sequence>
<dbReference type="EMBL" id="JAANIU010015258">
    <property type="protein sequence ID" value="KAG1529402.1"/>
    <property type="molecule type" value="Genomic_DNA"/>
</dbReference>
<proteinExistence type="predicted"/>
<comment type="caution">
    <text evidence="2">The sequence shown here is derived from an EMBL/GenBank/DDBJ whole genome shotgun (WGS) entry which is preliminary data.</text>
</comment>
<protein>
    <submittedName>
        <fullName evidence="2">Uncharacterized protein</fullName>
    </submittedName>
</protein>
<evidence type="ECO:0000313" key="2">
    <source>
        <dbReference type="EMBL" id="KAG1529402.1"/>
    </source>
</evidence>
<keyword evidence="3" id="KW-1185">Reference proteome</keyword>
<name>A0A9P6XND7_9FUNG</name>
<accession>A0A9P6XND7</accession>
<dbReference type="AlphaFoldDB" id="A0A9P6XND7"/>
<feature type="region of interest" description="Disordered" evidence="1">
    <location>
        <begin position="1"/>
        <end position="21"/>
    </location>
</feature>
<gene>
    <name evidence="2" type="ORF">G6F50_018025</name>
</gene>
<evidence type="ECO:0000256" key="1">
    <source>
        <dbReference type="SAM" id="MobiDB-lite"/>
    </source>
</evidence>
<organism evidence="2 3">
    <name type="scientific">Rhizopus delemar</name>
    <dbReference type="NCBI Taxonomy" id="936053"/>
    <lineage>
        <taxon>Eukaryota</taxon>
        <taxon>Fungi</taxon>
        <taxon>Fungi incertae sedis</taxon>
        <taxon>Mucoromycota</taxon>
        <taxon>Mucoromycotina</taxon>
        <taxon>Mucoromycetes</taxon>
        <taxon>Mucorales</taxon>
        <taxon>Mucorineae</taxon>
        <taxon>Rhizopodaceae</taxon>
        <taxon>Rhizopus</taxon>
    </lineage>
</organism>
<reference evidence="2 3" key="1">
    <citation type="journal article" date="2020" name="Microb. Genom.">
        <title>Genetic diversity of clinical and environmental Mucorales isolates obtained from an investigation of mucormycosis cases among solid organ transplant recipients.</title>
        <authorList>
            <person name="Nguyen M.H."/>
            <person name="Kaul D."/>
            <person name="Muto C."/>
            <person name="Cheng S.J."/>
            <person name="Richter R.A."/>
            <person name="Bruno V.M."/>
            <person name="Liu G."/>
            <person name="Beyhan S."/>
            <person name="Sundermann A.J."/>
            <person name="Mounaud S."/>
            <person name="Pasculle A.W."/>
            <person name="Nierman W.C."/>
            <person name="Driscoll E."/>
            <person name="Cumbie R."/>
            <person name="Clancy C.J."/>
            <person name="Dupont C.L."/>
        </authorList>
    </citation>
    <scope>NUCLEOTIDE SEQUENCE [LARGE SCALE GENOMIC DNA]</scope>
    <source>
        <strain evidence="2 3">GL24</strain>
    </source>
</reference>